<dbReference type="PANTHER" id="PTHR13339:SF0">
    <property type="entry name" value="COP9 SIGNALOSOME COMPLEX SUBUNIT 8"/>
    <property type="match status" value="1"/>
</dbReference>
<keyword evidence="8" id="KW-1185">Reference proteome</keyword>
<protein>
    <recommendedName>
        <fullName evidence="6">CSN8/PSMD8/EIF3K domain-containing protein</fullName>
    </recommendedName>
</protein>
<dbReference type="EMBL" id="JARBHB010000009">
    <property type="protein sequence ID" value="KAJ8875324.1"/>
    <property type="molecule type" value="Genomic_DNA"/>
</dbReference>
<dbReference type="InterPro" id="IPR036390">
    <property type="entry name" value="WH_DNA-bd_sf"/>
</dbReference>
<dbReference type="PANTHER" id="PTHR13339">
    <property type="entry name" value="COP9 SIGNALOSOME COMPLEX SUBUNIT 8"/>
    <property type="match status" value="1"/>
</dbReference>
<evidence type="ECO:0000256" key="1">
    <source>
        <dbReference type="ARBA" id="ARBA00004123"/>
    </source>
</evidence>
<dbReference type="InterPro" id="IPR033205">
    <property type="entry name" value="COP9_CSN8"/>
</dbReference>
<dbReference type="Proteomes" id="UP001159363">
    <property type="component" value="Chromosome 8"/>
</dbReference>
<comment type="subcellular location">
    <subcellularLocation>
        <location evidence="2">Cytoplasm</location>
    </subcellularLocation>
    <subcellularLocation>
        <location evidence="1">Nucleus</location>
    </subcellularLocation>
</comment>
<evidence type="ECO:0000256" key="4">
    <source>
        <dbReference type="ARBA" id="ARBA00022790"/>
    </source>
</evidence>
<dbReference type="Gene3D" id="1.10.10.10">
    <property type="entry name" value="Winged helix-like DNA-binding domain superfamily/Winged helix DNA-binding domain"/>
    <property type="match status" value="1"/>
</dbReference>
<dbReference type="InterPro" id="IPR033464">
    <property type="entry name" value="CSN8_PSD8_EIF3K"/>
</dbReference>
<accession>A0ABQ9GTJ7</accession>
<keyword evidence="5" id="KW-0539">Nucleus</keyword>
<evidence type="ECO:0000256" key="2">
    <source>
        <dbReference type="ARBA" id="ARBA00004496"/>
    </source>
</evidence>
<proteinExistence type="predicted"/>
<feature type="domain" description="CSN8/PSMD8/EIF3K" evidence="6">
    <location>
        <begin position="2"/>
        <end position="57"/>
    </location>
</feature>
<keyword evidence="3" id="KW-0963">Cytoplasm</keyword>
<gene>
    <name evidence="7" type="ORF">PR048_023219</name>
</gene>
<keyword evidence="4" id="KW-0736">Signalosome</keyword>
<dbReference type="InterPro" id="IPR036388">
    <property type="entry name" value="WH-like_DNA-bd_sf"/>
</dbReference>
<evidence type="ECO:0000256" key="5">
    <source>
        <dbReference type="ARBA" id="ARBA00023242"/>
    </source>
</evidence>
<reference evidence="7 8" key="1">
    <citation type="submission" date="2023-02" db="EMBL/GenBank/DDBJ databases">
        <title>LHISI_Scaffold_Assembly.</title>
        <authorList>
            <person name="Stuart O.P."/>
            <person name="Cleave R."/>
            <person name="Magrath M.J.L."/>
            <person name="Mikheyev A.S."/>
        </authorList>
    </citation>
    <scope>NUCLEOTIDE SEQUENCE [LARGE SCALE GENOMIC DNA]</scope>
    <source>
        <strain evidence="7">Daus_M_001</strain>
        <tissue evidence="7">Leg muscle</tissue>
    </source>
</reference>
<organism evidence="7 8">
    <name type="scientific">Dryococelus australis</name>
    <dbReference type="NCBI Taxonomy" id="614101"/>
    <lineage>
        <taxon>Eukaryota</taxon>
        <taxon>Metazoa</taxon>
        <taxon>Ecdysozoa</taxon>
        <taxon>Arthropoda</taxon>
        <taxon>Hexapoda</taxon>
        <taxon>Insecta</taxon>
        <taxon>Pterygota</taxon>
        <taxon>Neoptera</taxon>
        <taxon>Polyneoptera</taxon>
        <taxon>Phasmatodea</taxon>
        <taxon>Verophasmatodea</taxon>
        <taxon>Anareolatae</taxon>
        <taxon>Phasmatidae</taxon>
        <taxon>Eurycanthinae</taxon>
        <taxon>Dryococelus</taxon>
    </lineage>
</organism>
<dbReference type="Pfam" id="PF10075">
    <property type="entry name" value="CSN8_PSD8_EIF3K"/>
    <property type="match status" value="1"/>
</dbReference>
<evidence type="ECO:0000259" key="6">
    <source>
        <dbReference type="Pfam" id="PF10075"/>
    </source>
</evidence>
<name>A0ABQ9GTJ7_9NEOP</name>
<comment type="caution">
    <text evidence="7">The sequence shown here is derived from an EMBL/GenBank/DDBJ whole genome shotgun (WGS) entry which is preliminary data.</text>
</comment>
<evidence type="ECO:0000313" key="7">
    <source>
        <dbReference type="EMBL" id="KAJ8875324.1"/>
    </source>
</evidence>
<dbReference type="SUPFAM" id="SSF46785">
    <property type="entry name" value="Winged helix' DNA-binding domain"/>
    <property type="match status" value="1"/>
</dbReference>
<sequence>MQSVQRRAVNLVSHAYSSIGVDNLAAFLGLSVEETTRVVTEKGWQIDNATRTVMPTRPPAQADEVLSNEDQLYKLTDFVSFLEN</sequence>
<evidence type="ECO:0000313" key="8">
    <source>
        <dbReference type="Proteomes" id="UP001159363"/>
    </source>
</evidence>
<evidence type="ECO:0000256" key="3">
    <source>
        <dbReference type="ARBA" id="ARBA00022490"/>
    </source>
</evidence>